<feature type="domain" description="RlpA-like protein double-psi beta-barrel" evidence="2">
    <location>
        <begin position="36"/>
        <end position="85"/>
    </location>
</feature>
<keyword evidence="1" id="KW-0732">Signal</keyword>
<dbReference type="Gene3D" id="2.40.40.10">
    <property type="entry name" value="RlpA-like domain"/>
    <property type="match status" value="1"/>
</dbReference>
<evidence type="ECO:0000313" key="3">
    <source>
        <dbReference type="EMBL" id="RKP35263.1"/>
    </source>
</evidence>
<dbReference type="EMBL" id="ML002915">
    <property type="protein sequence ID" value="RKP35263.1"/>
    <property type="molecule type" value="Genomic_DNA"/>
</dbReference>
<gene>
    <name evidence="3" type="ORF">BJ085DRAFT_970</name>
</gene>
<dbReference type="STRING" id="215637.A0A4P9ZPI8"/>
<evidence type="ECO:0000259" key="2">
    <source>
        <dbReference type="Pfam" id="PF03330"/>
    </source>
</evidence>
<dbReference type="InterPro" id="IPR051477">
    <property type="entry name" value="Expansin_CellWall"/>
</dbReference>
<dbReference type="SUPFAM" id="SSF50685">
    <property type="entry name" value="Barwin-like endoglucanases"/>
    <property type="match status" value="1"/>
</dbReference>
<feature type="non-terminal residue" evidence="3">
    <location>
        <position position="1"/>
    </location>
</feature>
<dbReference type="CDD" id="cd22191">
    <property type="entry name" value="DPBB_RlpA_EXP_N-like"/>
    <property type="match status" value="1"/>
</dbReference>
<dbReference type="PANTHER" id="PTHR31836">
    <property type="match status" value="1"/>
</dbReference>
<accession>A0A4P9ZPI8</accession>
<evidence type="ECO:0000256" key="1">
    <source>
        <dbReference type="ARBA" id="ARBA00022729"/>
    </source>
</evidence>
<dbReference type="Pfam" id="PF03330">
    <property type="entry name" value="DPBB_1"/>
    <property type="match status" value="1"/>
</dbReference>
<dbReference type="Proteomes" id="UP000268162">
    <property type="component" value="Unassembled WGS sequence"/>
</dbReference>
<sequence length="88" mass="9091">GTGSCGWLNQDTELVAALNAPQFGNPANPNNSPFCGQQIVVKGPKGSVQATIVDKCPACKSGDIDLSPAAFNQIADEAQGRVGITWSF</sequence>
<dbReference type="PANTHER" id="PTHR31836:SF21">
    <property type="entry name" value="EXPANSIN-LIKE PROTEIN 7"/>
    <property type="match status" value="1"/>
</dbReference>
<organism evidence="3 4">
    <name type="scientific">Dimargaris cristalligena</name>
    <dbReference type="NCBI Taxonomy" id="215637"/>
    <lineage>
        <taxon>Eukaryota</taxon>
        <taxon>Fungi</taxon>
        <taxon>Fungi incertae sedis</taxon>
        <taxon>Zoopagomycota</taxon>
        <taxon>Kickxellomycotina</taxon>
        <taxon>Dimargaritomycetes</taxon>
        <taxon>Dimargaritales</taxon>
        <taxon>Dimargaritaceae</taxon>
        <taxon>Dimargaris</taxon>
    </lineage>
</organism>
<reference evidence="4" key="1">
    <citation type="journal article" date="2018" name="Nat. Microbiol.">
        <title>Leveraging single-cell genomics to expand the fungal tree of life.</title>
        <authorList>
            <person name="Ahrendt S.R."/>
            <person name="Quandt C.A."/>
            <person name="Ciobanu D."/>
            <person name="Clum A."/>
            <person name="Salamov A."/>
            <person name="Andreopoulos B."/>
            <person name="Cheng J.F."/>
            <person name="Woyke T."/>
            <person name="Pelin A."/>
            <person name="Henrissat B."/>
            <person name="Reynolds N.K."/>
            <person name="Benny G.L."/>
            <person name="Smith M.E."/>
            <person name="James T.Y."/>
            <person name="Grigoriev I.V."/>
        </authorList>
    </citation>
    <scope>NUCLEOTIDE SEQUENCE [LARGE SCALE GENOMIC DNA]</scope>
    <source>
        <strain evidence="4">RSA 468</strain>
    </source>
</reference>
<dbReference type="InterPro" id="IPR036908">
    <property type="entry name" value="RlpA-like_sf"/>
</dbReference>
<protein>
    <submittedName>
        <fullName evidence="3">RlpA-like double-psi beta-barrel-protein domain-containing protein-containing protein</fullName>
    </submittedName>
</protein>
<feature type="non-terminal residue" evidence="3">
    <location>
        <position position="88"/>
    </location>
</feature>
<keyword evidence="4" id="KW-1185">Reference proteome</keyword>
<dbReference type="AlphaFoldDB" id="A0A4P9ZPI8"/>
<dbReference type="InterPro" id="IPR009009">
    <property type="entry name" value="RlpA-like_DPBB"/>
</dbReference>
<proteinExistence type="predicted"/>
<evidence type="ECO:0000313" key="4">
    <source>
        <dbReference type="Proteomes" id="UP000268162"/>
    </source>
</evidence>
<name>A0A4P9ZPI8_9FUNG</name>